<accession>A0A5F9DJD4</accession>
<dbReference type="GeneTree" id="ENSGT00910000147536"/>
<dbReference type="Bgee" id="ENSOCUG00000035424">
    <property type="expression patterns" value="Expressed in adult mammalian kidney"/>
</dbReference>
<evidence type="ECO:0000313" key="1">
    <source>
        <dbReference type="Ensembl" id="ENSOCUP00000045533.1"/>
    </source>
</evidence>
<dbReference type="Ensembl" id="ENSOCUT00000059713.1">
    <property type="protein sequence ID" value="ENSOCUP00000045533.1"/>
    <property type="gene ID" value="ENSOCUG00000035424.1"/>
</dbReference>
<keyword evidence="2" id="KW-1185">Reference proteome</keyword>
<dbReference type="Proteomes" id="UP000001811">
    <property type="component" value="Chromosome 17"/>
</dbReference>
<reference evidence="1" key="2">
    <citation type="submission" date="2025-08" db="UniProtKB">
        <authorList>
            <consortium name="Ensembl"/>
        </authorList>
    </citation>
    <scope>IDENTIFICATION</scope>
    <source>
        <strain evidence="1">Thorbecke</strain>
    </source>
</reference>
<protein>
    <submittedName>
        <fullName evidence="1">Uncharacterized protein</fullName>
    </submittedName>
</protein>
<evidence type="ECO:0000313" key="2">
    <source>
        <dbReference type="Proteomes" id="UP000001811"/>
    </source>
</evidence>
<dbReference type="AlphaFoldDB" id="A0A5F9DJD4"/>
<reference evidence="1" key="3">
    <citation type="submission" date="2025-09" db="UniProtKB">
        <authorList>
            <consortium name="Ensembl"/>
        </authorList>
    </citation>
    <scope>IDENTIFICATION</scope>
    <source>
        <strain evidence="1">Thorbecke</strain>
    </source>
</reference>
<dbReference type="InParanoid" id="A0A5F9DJD4"/>
<reference evidence="1 2" key="1">
    <citation type="journal article" date="2011" name="Nature">
        <title>A high-resolution map of human evolutionary constraint using 29 mammals.</title>
        <authorList>
            <person name="Lindblad-Toh K."/>
            <person name="Garber M."/>
            <person name="Zuk O."/>
            <person name="Lin M.F."/>
            <person name="Parker B.J."/>
            <person name="Washietl S."/>
            <person name="Kheradpour P."/>
            <person name="Ernst J."/>
            <person name="Jordan G."/>
            <person name="Mauceli E."/>
            <person name="Ward L.D."/>
            <person name="Lowe C.B."/>
            <person name="Holloway A.K."/>
            <person name="Clamp M."/>
            <person name="Gnerre S."/>
            <person name="Alfoldi J."/>
            <person name="Beal K."/>
            <person name="Chang J."/>
            <person name="Clawson H."/>
            <person name="Cuff J."/>
            <person name="Di Palma F."/>
            <person name="Fitzgerald S."/>
            <person name="Flicek P."/>
            <person name="Guttman M."/>
            <person name="Hubisz M.J."/>
            <person name="Jaffe D.B."/>
            <person name="Jungreis I."/>
            <person name="Kent W.J."/>
            <person name="Kostka D."/>
            <person name="Lara M."/>
            <person name="Martins A.L."/>
            <person name="Massingham T."/>
            <person name="Moltke I."/>
            <person name="Raney B.J."/>
            <person name="Rasmussen M.D."/>
            <person name="Robinson J."/>
            <person name="Stark A."/>
            <person name="Vilella A.J."/>
            <person name="Wen J."/>
            <person name="Xie X."/>
            <person name="Zody M.C."/>
            <person name="Baldwin J."/>
            <person name="Bloom T."/>
            <person name="Chin C.W."/>
            <person name="Heiman D."/>
            <person name="Nicol R."/>
            <person name="Nusbaum C."/>
            <person name="Young S."/>
            <person name="Wilkinson J."/>
            <person name="Worley K.C."/>
            <person name="Kovar C.L."/>
            <person name="Muzny D.M."/>
            <person name="Gibbs R.A."/>
            <person name="Cree A."/>
            <person name="Dihn H.H."/>
            <person name="Fowler G."/>
            <person name="Jhangiani S."/>
            <person name="Joshi V."/>
            <person name="Lee S."/>
            <person name="Lewis L.R."/>
            <person name="Nazareth L.V."/>
            <person name="Okwuonu G."/>
            <person name="Santibanez J."/>
            <person name="Warren W.C."/>
            <person name="Mardis E.R."/>
            <person name="Weinstock G.M."/>
            <person name="Wilson R.K."/>
            <person name="Delehaunty K."/>
            <person name="Dooling D."/>
            <person name="Fronik C."/>
            <person name="Fulton L."/>
            <person name="Fulton B."/>
            <person name="Graves T."/>
            <person name="Minx P."/>
            <person name="Sodergren E."/>
            <person name="Birney E."/>
            <person name="Margulies E.H."/>
            <person name="Herrero J."/>
            <person name="Green E.D."/>
            <person name="Haussler D."/>
            <person name="Siepel A."/>
            <person name="Goldman N."/>
            <person name="Pollard K.S."/>
            <person name="Pedersen J.S."/>
            <person name="Lander E.S."/>
            <person name="Kellis M."/>
        </authorList>
    </citation>
    <scope>NUCLEOTIDE SEQUENCE [LARGE SCALE GENOMIC DNA]</scope>
    <source>
        <strain evidence="1 2">Thorbecke inbred</strain>
    </source>
</reference>
<name>A0A5F9DJD4_RABIT</name>
<organism evidence="1 2">
    <name type="scientific">Oryctolagus cuniculus</name>
    <name type="common">Rabbit</name>
    <dbReference type="NCBI Taxonomy" id="9986"/>
    <lineage>
        <taxon>Eukaryota</taxon>
        <taxon>Metazoa</taxon>
        <taxon>Chordata</taxon>
        <taxon>Craniata</taxon>
        <taxon>Vertebrata</taxon>
        <taxon>Euteleostomi</taxon>
        <taxon>Mammalia</taxon>
        <taxon>Eutheria</taxon>
        <taxon>Euarchontoglires</taxon>
        <taxon>Glires</taxon>
        <taxon>Lagomorpha</taxon>
        <taxon>Leporidae</taxon>
        <taxon>Oryctolagus</taxon>
    </lineage>
</organism>
<proteinExistence type="predicted"/>
<dbReference type="EMBL" id="AAGW02024344">
    <property type="status" value="NOT_ANNOTATED_CDS"/>
    <property type="molecule type" value="Genomic_DNA"/>
</dbReference>
<sequence length="74" mass="8606">MASLSAHFSPCGKSQMYTEAFTIYFEVQNLAWNSFFLSKRLLFSSTLCCEYILPALSHLNFTVTLWMHKEIKMT</sequence>